<dbReference type="Gene3D" id="6.10.140.1430">
    <property type="match status" value="1"/>
</dbReference>
<reference evidence="2 3" key="1">
    <citation type="submission" date="2023-06" db="EMBL/GenBank/DDBJ databases">
        <title>Cellulomonas sp. MW4 Whole genome sequence.</title>
        <authorList>
            <person name="Park S."/>
        </authorList>
    </citation>
    <scope>NUCLEOTIDE SEQUENCE [LARGE SCALE GENOMIC DNA]</scope>
    <source>
        <strain evidence="2 3">MW4</strain>
    </source>
</reference>
<evidence type="ECO:0000313" key="2">
    <source>
        <dbReference type="EMBL" id="MDM7853837.1"/>
    </source>
</evidence>
<feature type="region of interest" description="Disordered" evidence="1">
    <location>
        <begin position="1"/>
        <end position="60"/>
    </location>
</feature>
<name>A0ABT7SCC1_9CELL</name>
<keyword evidence="3" id="KW-1185">Reference proteome</keyword>
<feature type="region of interest" description="Disordered" evidence="1">
    <location>
        <begin position="167"/>
        <end position="255"/>
    </location>
</feature>
<protein>
    <submittedName>
        <fullName evidence="2">Uncharacterized protein</fullName>
    </submittedName>
</protein>
<feature type="compositionally biased region" description="Polar residues" evidence="1">
    <location>
        <begin position="182"/>
        <end position="199"/>
    </location>
</feature>
<proteinExistence type="predicted"/>
<feature type="compositionally biased region" description="Low complexity" evidence="1">
    <location>
        <begin position="229"/>
        <end position="240"/>
    </location>
</feature>
<comment type="caution">
    <text evidence="2">The sequence shown here is derived from an EMBL/GenBank/DDBJ whole genome shotgun (WGS) entry which is preliminary data.</text>
</comment>
<dbReference type="EMBL" id="JAUCGQ010000001">
    <property type="protein sequence ID" value="MDM7853837.1"/>
    <property type="molecule type" value="Genomic_DNA"/>
</dbReference>
<feature type="compositionally biased region" description="Basic and acidic residues" evidence="1">
    <location>
        <begin position="51"/>
        <end position="60"/>
    </location>
</feature>
<organism evidence="2 3">
    <name type="scientific">Cellulomonas alba</name>
    <dbReference type="NCBI Taxonomy" id="3053467"/>
    <lineage>
        <taxon>Bacteria</taxon>
        <taxon>Bacillati</taxon>
        <taxon>Actinomycetota</taxon>
        <taxon>Actinomycetes</taxon>
        <taxon>Micrococcales</taxon>
        <taxon>Cellulomonadaceae</taxon>
        <taxon>Cellulomonas</taxon>
    </lineage>
</organism>
<evidence type="ECO:0000313" key="3">
    <source>
        <dbReference type="Proteomes" id="UP001529338"/>
    </source>
</evidence>
<feature type="compositionally biased region" description="Low complexity" evidence="1">
    <location>
        <begin position="170"/>
        <end position="181"/>
    </location>
</feature>
<dbReference type="RefSeq" id="WP_289453353.1">
    <property type="nucleotide sequence ID" value="NZ_JAUCGQ010000001.1"/>
</dbReference>
<evidence type="ECO:0000256" key="1">
    <source>
        <dbReference type="SAM" id="MobiDB-lite"/>
    </source>
</evidence>
<accession>A0ABT7SCC1</accession>
<gene>
    <name evidence="2" type="ORF">QRT04_02740</name>
</gene>
<dbReference type="Proteomes" id="UP001529338">
    <property type="component" value="Unassembled WGS sequence"/>
</dbReference>
<sequence>MSEYDQSGRAGTGGAGSSAQAAAQTAKDEARDVAGTAKDAGQRVANQAKESASEVAHEAQDQLRGLWDQTRGEVSGQAASQQSRLADGMRTFSGDLHTMAQSADGGVAAEVVRRVAEQSGRLGDWLAERGPGEVLDEVRAFARRRPGTFLLVAAGAGVLVGRLSRALKDSSSQGSSGHGPSTQRSSWGQRSAATTSTGNGLRPEPVYDETRQATGTAQPGATPPPAFPPTSAGPAPASAPAFPPTPTGPATGEVL</sequence>